<sequence length="430" mass="47923">MHLFRIIVLIATTLPVVRVAGESDSKLPALPRCALACKQQVLVNHTSSCSTTDTTCLCSDTQYQTALADCAMVSCSVREALTAKFVESRQCNIPIRRRYAVADAGTIIPFVFATVLVMIRITAKSMRLGGGWGPDDFTIVASYALAIVVFSLNISMVRYGFGMNIWDIFPLDNITKAYKYFYVFILAYKGLISLAKISVCLFLLRIFQSNIFRYTAYTMIGINSAVAISWIIVDAFHCVPVHLAWTGWQYPEQGKCIDFNAATFANGFVNIAVDTIMVIMPVYEIMKLTLSFRKKIGVAFMFAIGLVLAAIGVIRVIVFSYNSSSANPTWDMQALNHWSVIECQVAIICACLPATRVFIAHIFPGVFQFTTGHVSSYQSQPCRPRQTRHLNETSRISQKISYTVDYSDERGESRSSVQLVDVEMAKHQIN</sequence>
<evidence type="ECO:0000256" key="12">
    <source>
        <dbReference type="ARBA" id="ARBA00023288"/>
    </source>
</evidence>
<dbReference type="InterPro" id="IPR008427">
    <property type="entry name" value="Extracellular_membr_CFEM_dom"/>
</dbReference>
<evidence type="ECO:0000256" key="16">
    <source>
        <dbReference type="SAM" id="SignalP"/>
    </source>
</evidence>
<evidence type="ECO:0000256" key="11">
    <source>
        <dbReference type="ARBA" id="ARBA00023157"/>
    </source>
</evidence>
<reference evidence="18 19" key="1">
    <citation type="journal article" date="2018" name="Front. Microbiol.">
        <title>Genomic and genetic insights into a cosmopolitan fungus, Paecilomyces variotii (Eurotiales).</title>
        <authorList>
            <person name="Urquhart A.S."/>
            <person name="Mondo S.J."/>
            <person name="Makela M.R."/>
            <person name="Hane J.K."/>
            <person name="Wiebenga A."/>
            <person name="He G."/>
            <person name="Mihaltcheva S."/>
            <person name="Pangilinan J."/>
            <person name="Lipzen A."/>
            <person name="Barry K."/>
            <person name="de Vries R.P."/>
            <person name="Grigoriev I.V."/>
            <person name="Idnurm A."/>
        </authorList>
    </citation>
    <scope>NUCLEOTIDE SEQUENCE [LARGE SCALE GENOMIC DNA]</scope>
    <source>
        <strain evidence="18 19">CBS 101075</strain>
    </source>
</reference>
<name>A0A443HIY4_BYSSP</name>
<evidence type="ECO:0000256" key="3">
    <source>
        <dbReference type="ARBA" id="ARBA00004613"/>
    </source>
</evidence>
<organism evidence="18 19">
    <name type="scientific">Byssochlamys spectabilis</name>
    <name type="common">Paecilomyces variotii</name>
    <dbReference type="NCBI Taxonomy" id="264951"/>
    <lineage>
        <taxon>Eukaryota</taxon>
        <taxon>Fungi</taxon>
        <taxon>Dikarya</taxon>
        <taxon>Ascomycota</taxon>
        <taxon>Pezizomycotina</taxon>
        <taxon>Eurotiomycetes</taxon>
        <taxon>Eurotiomycetidae</taxon>
        <taxon>Eurotiales</taxon>
        <taxon>Thermoascaceae</taxon>
        <taxon>Paecilomyces</taxon>
    </lineage>
</organism>
<evidence type="ECO:0000256" key="8">
    <source>
        <dbReference type="ARBA" id="ARBA00022729"/>
    </source>
</evidence>
<keyword evidence="14" id="KW-0349">Heme</keyword>
<evidence type="ECO:0000256" key="1">
    <source>
        <dbReference type="ARBA" id="ARBA00004141"/>
    </source>
</evidence>
<dbReference type="Proteomes" id="UP000283841">
    <property type="component" value="Unassembled WGS sequence"/>
</dbReference>
<evidence type="ECO:0000256" key="7">
    <source>
        <dbReference type="ARBA" id="ARBA00022692"/>
    </source>
</evidence>
<evidence type="ECO:0000256" key="9">
    <source>
        <dbReference type="ARBA" id="ARBA00022989"/>
    </source>
</evidence>
<comment type="caution">
    <text evidence="14">Lacks conserved residue(s) required for the propagation of feature annotation.</text>
</comment>
<dbReference type="VEuPathDB" id="FungiDB:C8Q69DRAFT_493807"/>
<dbReference type="SMART" id="SM00747">
    <property type="entry name" value="CFEM"/>
    <property type="match status" value="1"/>
</dbReference>
<keyword evidence="12" id="KW-0449">Lipoprotein</keyword>
<dbReference type="GO" id="GO:0005576">
    <property type="term" value="C:extracellular region"/>
    <property type="evidence" value="ECO:0007669"/>
    <property type="project" value="UniProtKB-SubCell"/>
</dbReference>
<accession>A0A443HIY4</accession>
<keyword evidence="19" id="KW-1185">Reference proteome</keyword>
<evidence type="ECO:0000313" key="19">
    <source>
        <dbReference type="Proteomes" id="UP000283841"/>
    </source>
</evidence>
<dbReference type="PROSITE" id="PS52012">
    <property type="entry name" value="CFEM"/>
    <property type="match status" value="1"/>
</dbReference>
<feature type="binding site" description="axial binding residue" evidence="14">
    <location>
        <position position="53"/>
    </location>
    <ligand>
        <name>heme</name>
        <dbReference type="ChEBI" id="CHEBI:30413"/>
    </ligand>
    <ligandPart>
        <name>Fe</name>
        <dbReference type="ChEBI" id="CHEBI:18248"/>
    </ligandPart>
</feature>
<comment type="caution">
    <text evidence="18">The sequence shown here is derived from an EMBL/GenBank/DDBJ whole genome shotgun (WGS) entry which is preliminary data.</text>
</comment>
<feature type="disulfide bond" evidence="14">
    <location>
        <begin position="58"/>
        <end position="91"/>
    </location>
</feature>
<feature type="transmembrane region" description="Helical" evidence="15">
    <location>
        <begin position="181"/>
        <end position="204"/>
    </location>
</feature>
<evidence type="ECO:0000256" key="4">
    <source>
        <dbReference type="ARBA" id="ARBA00010031"/>
    </source>
</evidence>
<keyword evidence="5" id="KW-0964">Secreted</keyword>
<feature type="transmembrane region" description="Helical" evidence="15">
    <location>
        <begin position="268"/>
        <end position="286"/>
    </location>
</feature>
<feature type="disulfide bond" evidence="14">
    <location>
        <begin position="49"/>
        <end position="56"/>
    </location>
</feature>
<proteinExistence type="inferred from homology"/>
<dbReference type="PANTHER" id="PTHR33048:SF141">
    <property type="entry name" value="INTEGRAL MEMBRANE PROTEIN-RELATED"/>
    <property type="match status" value="1"/>
</dbReference>
<feature type="chain" id="PRO_5019327456" description="CFEM domain-containing protein" evidence="16">
    <location>
        <begin position="22"/>
        <end position="430"/>
    </location>
</feature>
<dbReference type="RefSeq" id="XP_028481448.1">
    <property type="nucleotide sequence ID" value="XM_028632195.1"/>
</dbReference>
<evidence type="ECO:0000256" key="2">
    <source>
        <dbReference type="ARBA" id="ARBA00004589"/>
    </source>
</evidence>
<feature type="transmembrane region" description="Helical" evidence="15">
    <location>
        <begin position="298"/>
        <end position="318"/>
    </location>
</feature>
<feature type="transmembrane region" description="Helical" evidence="15">
    <location>
        <begin position="99"/>
        <end position="119"/>
    </location>
</feature>
<keyword evidence="10 15" id="KW-0472">Membrane</keyword>
<dbReference type="InterPro" id="IPR049326">
    <property type="entry name" value="Rhodopsin_dom_fungi"/>
</dbReference>
<feature type="signal peptide" evidence="16">
    <location>
        <begin position="1"/>
        <end position="21"/>
    </location>
</feature>
<keyword evidence="8 16" id="KW-0732">Signal</keyword>
<dbReference type="GeneID" id="39601472"/>
<dbReference type="PANTHER" id="PTHR33048">
    <property type="entry name" value="PTH11-LIKE INTEGRAL MEMBRANE PROTEIN (AFU_ORTHOLOGUE AFUA_5G11245)"/>
    <property type="match status" value="1"/>
</dbReference>
<evidence type="ECO:0000256" key="5">
    <source>
        <dbReference type="ARBA" id="ARBA00022525"/>
    </source>
</evidence>
<dbReference type="Pfam" id="PF05730">
    <property type="entry name" value="CFEM"/>
    <property type="match status" value="1"/>
</dbReference>
<comment type="subcellular location">
    <subcellularLocation>
        <location evidence="2">Membrane</location>
        <topology evidence="2">Lipid-anchor</topology>
        <topology evidence="2">GPI-anchor</topology>
    </subcellularLocation>
    <subcellularLocation>
        <location evidence="1">Membrane</location>
        <topology evidence="1">Multi-pass membrane protein</topology>
    </subcellularLocation>
    <subcellularLocation>
        <location evidence="3">Secreted</location>
    </subcellularLocation>
</comment>
<evidence type="ECO:0000256" key="10">
    <source>
        <dbReference type="ARBA" id="ARBA00023136"/>
    </source>
</evidence>
<feature type="transmembrane region" description="Helical" evidence="15">
    <location>
        <begin position="338"/>
        <end position="359"/>
    </location>
</feature>
<dbReference type="Pfam" id="PF20684">
    <property type="entry name" value="Fung_rhodopsin"/>
    <property type="match status" value="1"/>
</dbReference>
<feature type="domain" description="CFEM" evidence="17">
    <location>
        <begin position="5"/>
        <end position="117"/>
    </location>
</feature>
<gene>
    <name evidence="18" type="ORF">C8Q69DRAFT_493807</name>
</gene>
<dbReference type="AlphaFoldDB" id="A0A443HIY4"/>
<dbReference type="GO" id="GO:0046872">
    <property type="term" value="F:metal ion binding"/>
    <property type="evidence" value="ECO:0007669"/>
    <property type="project" value="UniProtKB-UniRule"/>
</dbReference>
<evidence type="ECO:0000256" key="15">
    <source>
        <dbReference type="SAM" id="Phobius"/>
    </source>
</evidence>
<dbReference type="InterPro" id="IPR052337">
    <property type="entry name" value="SAT4-like"/>
</dbReference>
<keyword evidence="9 15" id="KW-1133">Transmembrane helix</keyword>
<comment type="similarity">
    <text evidence="13">Belongs to the SAT4 family.</text>
</comment>
<evidence type="ECO:0000256" key="13">
    <source>
        <dbReference type="ARBA" id="ARBA00038359"/>
    </source>
</evidence>
<dbReference type="EMBL" id="RCNU01000016">
    <property type="protein sequence ID" value="RWQ91803.1"/>
    <property type="molecule type" value="Genomic_DNA"/>
</dbReference>
<comment type="similarity">
    <text evidence="4">Belongs to the RBT5 family.</text>
</comment>
<evidence type="ECO:0000259" key="17">
    <source>
        <dbReference type="PROSITE" id="PS52012"/>
    </source>
</evidence>
<keyword evidence="7 15" id="KW-0812">Transmembrane</keyword>
<dbReference type="GO" id="GO:0098552">
    <property type="term" value="C:side of membrane"/>
    <property type="evidence" value="ECO:0007669"/>
    <property type="project" value="UniProtKB-KW"/>
</dbReference>
<evidence type="ECO:0000256" key="6">
    <source>
        <dbReference type="ARBA" id="ARBA00022622"/>
    </source>
</evidence>
<protein>
    <recommendedName>
        <fullName evidence="17">CFEM domain-containing protein</fullName>
    </recommendedName>
</protein>
<keyword evidence="11 14" id="KW-1015">Disulfide bond</keyword>
<dbReference type="STRING" id="264951.A0A443HIY4"/>
<keyword evidence="14" id="KW-0479">Metal-binding</keyword>
<keyword evidence="6" id="KW-0325">Glycoprotein</keyword>
<keyword evidence="14" id="KW-0408">Iron</keyword>
<keyword evidence="6" id="KW-0336">GPI-anchor</keyword>
<evidence type="ECO:0000256" key="14">
    <source>
        <dbReference type="PROSITE-ProRule" id="PRU01356"/>
    </source>
</evidence>
<evidence type="ECO:0000313" key="18">
    <source>
        <dbReference type="EMBL" id="RWQ91803.1"/>
    </source>
</evidence>
<feature type="transmembrane region" description="Helical" evidence="15">
    <location>
        <begin position="140"/>
        <end position="161"/>
    </location>
</feature>